<evidence type="ECO:0000313" key="3">
    <source>
        <dbReference type="EMBL" id="QOY88338.1"/>
    </source>
</evidence>
<dbReference type="InterPro" id="IPR008969">
    <property type="entry name" value="CarboxyPept-like_regulatory"/>
</dbReference>
<dbReference type="SUPFAM" id="SSF49464">
    <property type="entry name" value="Carboxypeptidase regulatory domain-like"/>
    <property type="match status" value="1"/>
</dbReference>
<dbReference type="GO" id="GO:0004180">
    <property type="term" value="F:carboxypeptidase activity"/>
    <property type="evidence" value="ECO:0007669"/>
    <property type="project" value="UniProtKB-KW"/>
</dbReference>
<dbReference type="InterPro" id="IPR013784">
    <property type="entry name" value="Carb-bd-like_fold"/>
</dbReference>
<dbReference type="SUPFAM" id="SSF49452">
    <property type="entry name" value="Starch-binding domain-like"/>
    <property type="match status" value="1"/>
</dbReference>
<dbReference type="AlphaFoldDB" id="A0A7S7NRA1"/>
<organism evidence="3 4">
    <name type="scientific">Paludibaculum fermentans</name>
    <dbReference type="NCBI Taxonomy" id="1473598"/>
    <lineage>
        <taxon>Bacteria</taxon>
        <taxon>Pseudomonadati</taxon>
        <taxon>Acidobacteriota</taxon>
        <taxon>Terriglobia</taxon>
        <taxon>Bryobacterales</taxon>
        <taxon>Bryobacteraceae</taxon>
        <taxon>Paludibaculum</taxon>
    </lineage>
</organism>
<dbReference type="Proteomes" id="UP000593892">
    <property type="component" value="Chromosome"/>
</dbReference>
<evidence type="ECO:0000256" key="2">
    <source>
        <dbReference type="SAM" id="SignalP"/>
    </source>
</evidence>
<keyword evidence="4" id="KW-1185">Reference proteome</keyword>
<name>A0A7S7NRA1_PALFE</name>
<dbReference type="RefSeq" id="WP_194450001.1">
    <property type="nucleotide sequence ID" value="NZ_CP063849.1"/>
</dbReference>
<sequence length="529" mass="57051">MRVMSLCRIVLFWSFSANFFLFGQTSNAEKFTLSGSVLNSATGEPVKRALLTLSPIYQGQALAPRELTPSPVFSDPGGAFSFAGLSAGRYRITAQKPQYRQDPEAGTIELGPSRANFEVKLDPLATLEGTVLDTAGNPIQAVSVQLIQASVLSGRRTFRVDRSVSTDDRGRYRLWNLQPGSYYVRLSGRAGGTRTFMGENAPLVDWPQVVAPIYHGRAVDRASATPLVLGLGQRATIDFNEPLKPAFKVKGLLTNFVPHAKTVVQLLTPDGQPVSARVAVNEINGRVEVNDVTTGDYLLRATQGEGDGRLQAEADVRVSASHVEGVELQLQRGIEIQVSLNCDQDNQARDRVPCRGSMELRSAGESNYAVSDGGGRLKFRNVNPGVYSWRATSFGGYVAAASIGAEALTPGSTIHVRAGLQPEKVELVVRSDGGVIEGEISPGIRQPSLGILAVPNFESLSGPTEGQSLPDGRFFVQPLAPGDYTVYAHPRLREIPYLEPEALRNLTNGFRVTVTSKGRSEVKITAVSE</sequence>
<gene>
    <name evidence="3" type="ORF">IRI77_37350</name>
</gene>
<proteinExistence type="predicted"/>
<dbReference type="EMBL" id="CP063849">
    <property type="protein sequence ID" value="QOY88338.1"/>
    <property type="molecule type" value="Genomic_DNA"/>
</dbReference>
<dbReference type="GO" id="GO:0030246">
    <property type="term" value="F:carbohydrate binding"/>
    <property type="evidence" value="ECO:0007669"/>
    <property type="project" value="InterPro"/>
</dbReference>
<dbReference type="KEGG" id="pfer:IRI77_37350"/>
<keyword evidence="3" id="KW-0645">Protease</keyword>
<keyword evidence="3" id="KW-0378">Hydrolase</keyword>
<dbReference type="Pfam" id="PF13620">
    <property type="entry name" value="CarboxypepD_reg"/>
    <property type="match status" value="2"/>
</dbReference>
<dbReference type="Gene3D" id="2.60.40.1120">
    <property type="entry name" value="Carboxypeptidase-like, regulatory domain"/>
    <property type="match status" value="2"/>
</dbReference>
<feature type="chain" id="PRO_5032743819" evidence="2">
    <location>
        <begin position="20"/>
        <end position="529"/>
    </location>
</feature>
<dbReference type="InterPro" id="IPR051417">
    <property type="entry name" value="SDr/BOS_complex"/>
</dbReference>
<reference evidence="3 4" key="1">
    <citation type="submission" date="2020-10" db="EMBL/GenBank/DDBJ databases">
        <title>Complete genome sequence of Paludibaculum fermentans P105T, a facultatively anaerobic acidobacterium capable of dissimilatory Fe(III) reduction.</title>
        <authorList>
            <person name="Dedysh S.N."/>
            <person name="Beletsky A.V."/>
            <person name="Kulichevskaya I.S."/>
            <person name="Mardanov A.V."/>
            <person name="Ravin N.V."/>
        </authorList>
    </citation>
    <scope>NUCLEOTIDE SEQUENCE [LARGE SCALE GENOMIC DNA]</scope>
    <source>
        <strain evidence="3 4">P105</strain>
    </source>
</reference>
<evidence type="ECO:0000313" key="4">
    <source>
        <dbReference type="Proteomes" id="UP000593892"/>
    </source>
</evidence>
<dbReference type="PANTHER" id="PTHR23303">
    <property type="entry name" value="CARBOXYPEPTIDASE REGULATORY REGION-CONTAINING"/>
    <property type="match status" value="1"/>
</dbReference>
<keyword evidence="3" id="KW-0121">Carboxypeptidase</keyword>
<evidence type="ECO:0000256" key="1">
    <source>
        <dbReference type="ARBA" id="ARBA00022729"/>
    </source>
</evidence>
<keyword evidence="1 2" id="KW-0732">Signal</keyword>
<protein>
    <submittedName>
        <fullName evidence="3">Carboxypeptidase regulatory-like domain-containing protein</fullName>
    </submittedName>
</protein>
<accession>A0A7S7NRA1</accession>
<feature type="signal peptide" evidence="2">
    <location>
        <begin position="1"/>
        <end position="19"/>
    </location>
</feature>